<evidence type="ECO:0000313" key="5">
    <source>
        <dbReference type="Proteomes" id="UP001307889"/>
    </source>
</evidence>
<evidence type="ECO:0000259" key="3">
    <source>
        <dbReference type="Pfam" id="PF03474"/>
    </source>
</evidence>
<feature type="region of interest" description="Disordered" evidence="2">
    <location>
        <begin position="140"/>
        <end position="174"/>
    </location>
</feature>
<organism evidence="4 5">
    <name type="scientific">Nesidiocoris tenuis</name>
    <dbReference type="NCBI Taxonomy" id="355587"/>
    <lineage>
        <taxon>Eukaryota</taxon>
        <taxon>Metazoa</taxon>
        <taxon>Ecdysozoa</taxon>
        <taxon>Arthropoda</taxon>
        <taxon>Hexapoda</taxon>
        <taxon>Insecta</taxon>
        <taxon>Pterygota</taxon>
        <taxon>Neoptera</taxon>
        <taxon>Paraneoptera</taxon>
        <taxon>Hemiptera</taxon>
        <taxon>Heteroptera</taxon>
        <taxon>Panheteroptera</taxon>
        <taxon>Cimicomorpha</taxon>
        <taxon>Miridae</taxon>
        <taxon>Dicyphina</taxon>
        <taxon>Nesidiocoris</taxon>
    </lineage>
</organism>
<proteinExistence type="inferred from homology"/>
<dbReference type="Proteomes" id="UP001307889">
    <property type="component" value="Chromosome 7"/>
</dbReference>
<name>A0ABN7AWL6_9HEMI</name>
<protein>
    <submittedName>
        <fullName evidence="4">DMRTA motif</fullName>
    </submittedName>
</protein>
<sequence length="217" mass="24051">MASSHGSKATKKIAFPVRLSAKCGLIAERQRVMAKQVALKATSGRRQSGAQFEPSCYGKKIQILAAGSNSFFVATTDPAETSLSKHRGRKRRSAKRRANLEVLMKLCPDRKRSVLELVFSRCDEQLMSAIEICLTSLKDREQPNGEPHEEQRNSAFSPPAAHQSSRPPLPPPPPHLLNPCISPYPSLPILRCPNFSFNSVLLPPPHDLMCEQCNKKE</sequence>
<feature type="compositionally biased region" description="Basic and acidic residues" evidence="2">
    <location>
        <begin position="140"/>
        <end position="152"/>
    </location>
</feature>
<evidence type="ECO:0000256" key="2">
    <source>
        <dbReference type="SAM" id="MobiDB-lite"/>
    </source>
</evidence>
<comment type="similarity">
    <text evidence="1">Belongs to the DMRT family.</text>
</comment>
<accession>A0ABN7AWL6</accession>
<dbReference type="EMBL" id="AP028915">
    <property type="protein sequence ID" value="BES96575.1"/>
    <property type="molecule type" value="Genomic_DNA"/>
</dbReference>
<dbReference type="Pfam" id="PF03474">
    <property type="entry name" value="DMA"/>
    <property type="match status" value="1"/>
</dbReference>
<feature type="domain" description="DMA" evidence="3">
    <location>
        <begin position="97"/>
        <end position="131"/>
    </location>
</feature>
<keyword evidence="5" id="KW-1185">Reference proteome</keyword>
<evidence type="ECO:0000256" key="1">
    <source>
        <dbReference type="ARBA" id="ARBA00006834"/>
    </source>
</evidence>
<gene>
    <name evidence="4" type="ORF">NTJ_09387</name>
</gene>
<reference evidence="4 5" key="1">
    <citation type="submission" date="2023-09" db="EMBL/GenBank/DDBJ databases">
        <title>Nesidiocoris tenuis whole genome shotgun sequence.</title>
        <authorList>
            <person name="Shibata T."/>
            <person name="Shimoda M."/>
            <person name="Kobayashi T."/>
            <person name="Uehara T."/>
        </authorList>
    </citation>
    <scope>NUCLEOTIDE SEQUENCE [LARGE SCALE GENOMIC DNA]</scope>
    <source>
        <strain evidence="4 5">Japan</strain>
    </source>
</reference>
<evidence type="ECO:0000313" key="4">
    <source>
        <dbReference type="EMBL" id="BES96575.1"/>
    </source>
</evidence>
<dbReference type="InterPro" id="IPR005173">
    <property type="entry name" value="DMA"/>
</dbReference>